<dbReference type="PATRIC" id="fig|754477.3.peg.334"/>
<organism evidence="2 3">
    <name type="scientific">Methylophaga frappieri (strain ATCC BAA-2434 / DSM 25690 / JAM7)</name>
    <dbReference type="NCBI Taxonomy" id="754477"/>
    <lineage>
        <taxon>Bacteria</taxon>
        <taxon>Pseudomonadati</taxon>
        <taxon>Pseudomonadota</taxon>
        <taxon>Gammaproteobacteria</taxon>
        <taxon>Thiotrichales</taxon>
        <taxon>Piscirickettsiaceae</taxon>
        <taxon>Methylophaga</taxon>
    </lineage>
</organism>
<dbReference type="InterPro" id="IPR036188">
    <property type="entry name" value="FAD/NAD-bd_sf"/>
</dbReference>
<dbReference type="GO" id="GO:0016491">
    <property type="term" value="F:oxidoreductase activity"/>
    <property type="evidence" value="ECO:0007669"/>
    <property type="project" value="InterPro"/>
</dbReference>
<dbReference type="PANTHER" id="PTHR42923">
    <property type="entry name" value="PROTOPORPHYRINOGEN OXIDASE"/>
    <property type="match status" value="1"/>
</dbReference>
<dbReference type="PANTHER" id="PTHR42923:SF17">
    <property type="entry name" value="AMINE OXIDASE DOMAIN-CONTAINING PROTEIN"/>
    <property type="match status" value="1"/>
</dbReference>
<gene>
    <name evidence="2" type="ordered locus">Q7C_337</name>
</gene>
<evidence type="ECO:0000259" key="1">
    <source>
        <dbReference type="Pfam" id="PF01593"/>
    </source>
</evidence>
<dbReference type="AlphaFoldDB" id="I1YF22"/>
<dbReference type="eggNOG" id="COG2907">
    <property type="taxonomic scope" value="Bacteria"/>
</dbReference>
<proteinExistence type="predicted"/>
<dbReference type="Gene3D" id="3.50.50.60">
    <property type="entry name" value="FAD/NAD(P)-binding domain"/>
    <property type="match status" value="1"/>
</dbReference>
<dbReference type="STRING" id="754477.Q7C_337"/>
<dbReference type="OrthoDB" id="20837at2"/>
<dbReference type="InterPro" id="IPR050464">
    <property type="entry name" value="Zeta_carotene_desat/Oxidored"/>
</dbReference>
<sequence length="420" mass="47995">MRVAVVGAGIAGLSAAYYLSPRHQVEVFEANDYLGGHTDTHDIDYADKTYRIDTGFIVFNNQNYPNFSRLLNTLDVDSQPTTMSFSVSNMETGLEYNATDLNRLFCQRRNLVNPRFYRMLADIVRFYRRAPEMLTRDDESLTLAMYLKQHHYSDIFIEDHLLPMACALWSGPGRSIRDFPARYFIEFLHNHQMLNLWKRPQWRVVSGGSNSYVSQLIDRCDAVFHNNAAVNAIHRDETGVAIMVDGEQRRFDKVVIATHADQALRMLAKPSTDEAAVLGNIRFQQNEMLLHSDPSVLPKTTAAVASWNVRVAPELAQQCTVNYHMNTLQNLDAPVDFIVSLNSDHLVNPDTVFLRRRYFHPVYNQATLAAQKKWPLLAGKQHTYFCGAYWGWGFHEDGINSALRVVDAINQTVEWADNAR</sequence>
<dbReference type="KEGG" id="mec:Q7C_337"/>
<dbReference type="HOGENOM" id="CLU_028123_1_0_6"/>
<feature type="domain" description="Amine oxidase" evidence="1">
    <location>
        <begin position="10"/>
        <end position="277"/>
    </location>
</feature>
<evidence type="ECO:0000313" key="3">
    <source>
        <dbReference type="Proteomes" id="UP000009145"/>
    </source>
</evidence>
<dbReference type="RefSeq" id="WP_014702965.1">
    <property type="nucleotide sequence ID" value="NC_017856.1"/>
</dbReference>
<accession>I1YF22</accession>
<dbReference type="SUPFAM" id="SSF51905">
    <property type="entry name" value="FAD/NAD(P)-binding domain"/>
    <property type="match status" value="1"/>
</dbReference>
<evidence type="ECO:0000313" key="2">
    <source>
        <dbReference type="EMBL" id="AFJ01515.1"/>
    </source>
</evidence>
<dbReference type="Proteomes" id="UP000009145">
    <property type="component" value="Chromosome"/>
</dbReference>
<dbReference type="EMBL" id="CP003380">
    <property type="protein sequence ID" value="AFJ01515.1"/>
    <property type="molecule type" value="Genomic_DNA"/>
</dbReference>
<name>I1YF22_METFJ</name>
<reference evidence="2 3" key="1">
    <citation type="journal article" date="2012" name="J. Bacteriol.">
        <title>Complete genome sequences of Methylophaga sp. strain JAM1 and Methylophaga sp. strain JAM7.</title>
        <authorList>
            <person name="Villeneuve C."/>
            <person name="Martineau C."/>
            <person name="Mauffrey F."/>
            <person name="Villemur R."/>
        </authorList>
    </citation>
    <scope>NUCLEOTIDE SEQUENCE [LARGE SCALE GENOMIC DNA]</scope>
    <source>
        <strain evidence="2 3">JAM7</strain>
    </source>
</reference>
<dbReference type="InterPro" id="IPR002937">
    <property type="entry name" value="Amino_oxidase"/>
</dbReference>
<protein>
    <submittedName>
        <fullName evidence="2">Amine oxidase</fullName>
    </submittedName>
</protein>
<dbReference type="Pfam" id="PF01593">
    <property type="entry name" value="Amino_oxidase"/>
    <property type="match status" value="1"/>
</dbReference>
<keyword evidence="3" id="KW-1185">Reference proteome</keyword>